<evidence type="ECO:0000256" key="5">
    <source>
        <dbReference type="ARBA" id="ARBA00044877"/>
    </source>
</evidence>
<evidence type="ECO:0000256" key="4">
    <source>
        <dbReference type="ARBA" id="ARBA00023239"/>
    </source>
</evidence>
<dbReference type="EMBL" id="JBHTAR010000011">
    <property type="protein sequence ID" value="MFC7198817.1"/>
    <property type="molecule type" value="Genomic_DNA"/>
</dbReference>
<dbReference type="GO" id="GO:0018822">
    <property type="term" value="F:nitrile hydratase activity"/>
    <property type="evidence" value="ECO:0007669"/>
    <property type="project" value="UniProtKB-EC"/>
</dbReference>
<comment type="similarity">
    <text evidence="2">Belongs to the nitrile hydratase subunit beta family.</text>
</comment>
<name>A0ABD5Z0X0_9EURY</name>
<organism evidence="8 9">
    <name type="scientific">Halospeciosus flavus</name>
    <dbReference type="NCBI Taxonomy" id="3032283"/>
    <lineage>
        <taxon>Archaea</taxon>
        <taxon>Methanobacteriati</taxon>
        <taxon>Methanobacteriota</taxon>
        <taxon>Stenosarchaea group</taxon>
        <taxon>Halobacteria</taxon>
        <taxon>Halobacteriales</taxon>
        <taxon>Halobacteriaceae</taxon>
        <taxon>Halospeciosus</taxon>
    </lineage>
</organism>
<comment type="function">
    <text evidence="1">NHase catalyzes the hydration of various nitrile compounds to the corresponding amides.</text>
</comment>
<dbReference type="InterPro" id="IPR008990">
    <property type="entry name" value="Elect_transpt_acc-like_dom_sf"/>
</dbReference>
<dbReference type="Pfam" id="PF21006">
    <property type="entry name" value="NHase_beta_N"/>
    <property type="match status" value="1"/>
</dbReference>
<reference evidence="8 9" key="1">
    <citation type="journal article" date="2019" name="Int. J. Syst. Evol. Microbiol.">
        <title>The Global Catalogue of Microorganisms (GCM) 10K type strain sequencing project: providing services to taxonomists for standard genome sequencing and annotation.</title>
        <authorList>
            <consortium name="The Broad Institute Genomics Platform"/>
            <consortium name="The Broad Institute Genome Sequencing Center for Infectious Disease"/>
            <person name="Wu L."/>
            <person name="Ma J."/>
        </authorList>
    </citation>
    <scope>NUCLEOTIDE SEQUENCE [LARGE SCALE GENOMIC DNA]</scope>
    <source>
        <strain evidence="8 9">XZGYJ-43</strain>
    </source>
</reference>
<evidence type="ECO:0000256" key="3">
    <source>
        <dbReference type="ARBA" id="ARBA00013079"/>
    </source>
</evidence>
<comment type="caution">
    <text evidence="8">The sequence shown here is derived from an EMBL/GenBank/DDBJ whole genome shotgun (WGS) entry which is preliminary data.</text>
</comment>
<keyword evidence="4 8" id="KW-0456">Lyase</keyword>
<dbReference type="Proteomes" id="UP001596447">
    <property type="component" value="Unassembled WGS sequence"/>
</dbReference>
<comment type="catalytic activity">
    <reaction evidence="5">
        <text>an aliphatic primary amide = an aliphatic nitrile + H2O</text>
        <dbReference type="Rhea" id="RHEA:12673"/>
        <dbReference type="ChEBI" id="CHEBI:15377"/>
        <dbReference type="ChEBI" id="CHEBI:65285"/>
        <dbReference type="ChEBI" id="CHEBI:80291"/>
        <dbReference type="EC" id="4.2.1.84"/>
    </reaction>
</comment>
<feature type="domain" description="Nitrile hydratase beta subunit-like N-terminal" evidence="7">
    <location>
        <begin position="1"/>
        <end position="106"/>
    </location>
</feature>
<accession>A0ABD5Z0X0</accession>
<dbReference type="AlphaFoldDB" id="A0ABD5Z0X0"/>
<dbReference type="InterPro" id="IPR042262">
    <property type="entry name" value="CN_hydtase_beta_C"/>
</dbReference>
<evidence type="ECO:0000256" key="1">
    <source>
        <dbReference type="ARBA" id="ARBA00004042"/>
    </source>
</evidence>
<dbReference type="EC" id="4.2.1.84" evidence="3"/>
<dbReference type="Gene3D" id="1.10.472.20">
    <property type="entry name" value="Nitrile hydratase, beta subunit"/>
    <property type="match status" value="1"/>
</dbReference>
<dbReference type="PIRSF" id="PIRSF001427">
    <property type="entry name" value="NHase_beta"/>
    <property type="match status" value="1"/>
</dbReference>
<evidence type="ECO:0000259" key="7">
    <source>
        <dbReference type="Pfam" id="PF21006"/>
    </source>
</evidence>
<dbReference type="RefSeq" id="WP_279528776.1">
    <property type="nucleotide sequence ID" value="NZ_CP122312.1"/>
</dbReference>
<evidence type="ECO:0000256" key="2">
    <source>
        <dbReference type="ARBA" id="ARBA00009098"/>
    </source>
</evidence>
<evidence type="ECO:0000259" key="6">
    <source>
        <dbReference type="Pfam" id="PF02211"/>
    </source>
</evidence>
<protein>
    <recommendedName>
        <fullName evidence="3">nitrile hydratase</fullName>
        <ecNumber evidence="3">4.2.1.84</ecNumber>
    </recommendedName>
</protein>
<gene>
    <name evidence="8" type="primary">nthB</name>
    <name evidence="8" type="ORF">ACFQJ9_05175</name>
</gene>
<evidence type="ECO:0000313" key="9">
    <source>
        <dbReference type="Proteomes" id="UP001596447"/>
    </source>
</evidence>
<dbReference type="InterPro" id="IPR024690">
    <property type="entry name" value="CN_hydtase_beta_dom_C"/>
</dbReference>
<dbReference type="NCBIfam" id="TIGR03888">
    <property type="entry name" value="nitrile_beta"/>
    <property type="match status" value="1"/>
</dbReference>
<sequence length="231" mass="25645">MDGIHDVGGMDGFGALPPDEPDDASPFHHDWEGRVQALNVAGLAADAYNMDEFRDALEQHDPEFYLGTPYYERWLTAVESLLLDAGVVDEDELEARIEAFEAGEATVPETDEPTFAALSEGVADAYDSAVDADVEPTFEVGDEVTVKRDHPDHHTRCPRYVRGVTGTVEAYRGTHVFPDDSARGDEHGEPLYNVRFAAADLWGEAYTDADAVHIELWEPYLHDPRADDPRR</sequence>
<dbReference type="InterPro" id="IPR049054">
    <property type="entry name" value="CN_hydtase_beta-like_N"/>
</dbReference>
<proteinExistence type="inferred from homology"/>
<dbReference type="Pfam" id="PF02211">
    <property type="entry name" value="NHase_beta_C"/>
    <property type="match status" value="1"/>
</dbReference>
<feature type="domain" description="Nitrile hydratase beta subunit" evidence="6">
    <location>
        <begin position="130"/>
        <end position="222"/>
    </location>
</feature>
<dbReference type="SUPFAM" id="SSF50090">
    <property type="entry name" value="Electron transport accessory proteins"/>
    <property type="match status" value="1"/>
</dbReference>
<evidence type="ECO:0000313" key="8">
    <source>
        <dbReference type="EMBL" id="MFC7198817.1"/>
    </source>
</evidence>
<dbReference type="Gene3D" id="2.30.30.50">
    <property type="match status" value="1"/>
</dbReference>
<dbReference type="InterPro" id="IPR003168">
    <property type="entry name" value="Nitrile_hydratase_bsu"/>
</dbReference>
<keyword evidence="9" id="KW-1185">Reference proteome</keyword>